<dbReference type="Pfam" id="PF04142">
    <property type="entry name" value="Nuc_sug_transp"/>
    <property type="match status" value="1"/>
</dbReference>
<evidence type="ECO:0000259" key="7">
    <source>
        <dbReference type="Pfam" id="PF03016"/>
    </source>
</evidence>
<keyword evidence="2 6" id="KW-0812">Transmembrane</keyword>
<feature type="transmembrane region" description="Helical" evidence="6">
    <location>
        <begin position="523"/>
        <end position="540"/>
    </location>
</feature>
<dbReference type="AlphaFoldDB" id="A0A1Y2DPX0"/>
<feature type="transmembrane region" description="Helical" evidence="6">
    <location>
        <begin position="45"/>
        <end position="65"/>
    </location>
</feature>
<dbReference type="InterPro" id="IPR007271">
    <property type="entry name" value="Nuc_sug_transpt"/>
</dbReference>
<feature type="transmembrane region" description="Helical" evidence="6">
    <location>
        <begin position="429"/>
        <end position="451"/>
    </location>
</feature>
<feature type="region of interest" description="Disordered" evidence="5">
    <location>
        <begin position="110"/>
        <end position="150"/>
    </location>
</feature>
<feature type="transmembrane region" description="Helical" evidence="6">
    <location>
        <begin position="368"/>
        <end position="386"/>
    </location>
</feature>
<keyword evidence="9" id="KW-1185">Reference proteome</keyword>
<proteinExistence type="predicted"/>
<protein>
    <submittedName>
        <fullName evidence="8">Proteophosphoglycan ppg4</fullName>
    </submittedName>
</protein>
<dbReference type="EMBL" id="MCGR01000072">
    <property type="protein sequence ID" value="ORY61156.1"/>
    <property type="molecule type" value="Genomic_DNA"/>
</dbReference>
<comment type="caution">
    <text evidence="8">The sequence shown here is derived from an EMBL/GenBank/DDBJ whole genome shotgun (WGS) entry which is preliminary data.</text>
</comment>
<sequence>MTGVRESSPYRLLSLAAVCLQSTALAIILHVSQANLKPGQVQYKASSAVLITEIGKLVLSLLLALRDAWKERATLHAPRHNLPSPELYAMADEVHQKDVYADDPFDTTPQLTINGHPPGVQSSNNLRRRSSAMAPSDTLSVQMDGGKGGKLKRFPENSTLSTFQWPRAPLSPVVQEKDGLPGSPELVKMLTDPVLWTRRRRMGLRAMLWEDIFGSDWWKMGIPAVLFAVQNNLIYVAARNLSVPVFQITFQLKTLITAICAVAMLNRRLTLTQWFSLIMLGAGVATMQLGAIHAKATDSHDHGPVPVTETANYLTGVSAVLVSCFSSAIAATYFELVIKKKPVVPEVQEFLLVAPPDIKPTSLWVRNIQLSLFSTLFGIVVVIVQANPGHLMGYGGLSLDFKGMVDPLEHWYDPVMTAAQGFFDGFHPMVWFVITLQTVGGLLIALAIKYADNVAKGFALSISIVFTFLLSVILFDFKLTISSTLGGLGVVGSTLLYEADDKFLRQLLKPDPFSPSKPLLRRWHYFLLVILATTFGVAIIPSRHLSVTDAAWDLVAEHTTPHSISHLPTIAIADMGPINALMVKAAGVGEGACGWGLAPNRWSNKAPYGGNHPVPFDYPYYVANTNQYALDDILTTRMVDYARNVPLLSTPSPDFIFLPVLSQIWSNPWGCQVPDLAEGIRQTTDYLRQIVASVGPTDYPRIILPVAGIRSNLEAQILKPELMEELKDSVIIVSIESAPKTYQEGLKYLIDVPYPTSFHLSQSQSGAKPGSGDYWLNQNRHSLLHYAAAASHPWGLPASDPFNGFALRNVLHKEFTAYTTNPPPDATSTIIFDDITNSFDGAQNLTAFHEHMSQSIFCPMPAGDSPTRRAIYEAMLLGCIPVIFRERSYGRLFPSSPEINDMSRYTVYIDENELINGVGPTLIQRLEQVTPREIHRMQRHIAKISSKLQWSIPEEELYYPLSAHSQNAQPLPEGLPMYNHTISLQRQAEEIPIVDAFTVLLKELETIRSGEWVAGVARDHRKGMKPKAFGKQGQR</sequence>
<keyword evidence="3 6" id="KW-1133">Transmembrane helix</keyword>
<dbReference type="GO" id="GO:0000139">
    <property type="term" value="C:Golgi membrane"/>
    <property type="evidence" value="ECO:0007669"/>
    <property type="project" value="InterPro"/>
</dbReference>
<feature type="transmembrane region" description="Helical" evidence="6">
    <location>
        <begin position="313"/>
        <end position="334"/>
    </location>
</feature>
<evidence type="ECO:0000313" key="9">
    <source>
        <dbReference type="Proteomes" id="UP000193467"/>
    </source>
</evidence>
<reference evidence="8 9" key="1">
    <citation type="submission" date="2016-07" db="EMBL/GenBank/DDBJ databases">
        <title>Pervasive Adenine N6-methylation of Active Genes in Fungi.</title>
        <authorList>
            <consortium name="DOE Joint Genome Institute"/>
            <person name="Mondo S.J."/>
            <person name="Dannebaum R.O."/>
            <person name="Kuo R.C."/>
            <person name="Labutti K."/>
            <person name="Haridas S."/>
            <person name="Kuo A."/>
            <person name="Salamov A."/>
            <person name="Ahrendt S.R."/>
            <person name="Lipzen A."/>
            <person name="Sullivan W."/>
            <person name="Andreopoulos W.B."/>
            <person name="Clum A."/>
            <person name="Lindquist E."/>
            <person name="Daum C."/>
            <person name="Ramamoorthy G.K."/>
            <person name="Gryganskyi A."/>
            <person name="Culley D."/>
            <person name="Magnuson J.K."/>
            <person name="James T.Y."/>
            <person name="O'Malley M.A."/>
            <person name="Stajich J.E."/>
            <person name="Spatafora J.W."/>
            <person name="Visel A."/>
            <person name="Grigoriev I.V."/>
        </authorList>
    </citation>
    <scope>NUCLEOTIDE SEQUENCE [LARGE SCALE GENOMIC DNA]</scope>
    <source>
        <strain evidence="8 9">62-1032</strain>
    </source>
</reference>
<evidence type="ECO:0000256" key="3">
    <source>
        <dbReference type="ARBA" id="ARBA00022989"/>
    </source>
</evidence>
<dbReference type="GO" id="GO:0015165">
    <property type="term" value="F:pyrimidine nucleotide-sugar transmembrane transporter activity"/>
    <property type="evidence" value="ECO:0007669"/>
    <property type="project" value="InterPro"/>
</dbReference>
<dbReference type="PANTHER" id="PTHR10231">
    <property type="entry name" value="NUCLEOTIDE-SUGAR TRANSMEMBRANE TRANSPORTER"/>
    <property type="match status" value="1"/>
</dbReference>
<evidence type="ECO:0000256" key="2">
    <source>
        <dbReference type="ARBA" id="ARBA00022692"/>
    </source>
</evidence>
<evidence type="ECO:0000256" key="1">
    <source>
        <dbReference type="ARBA" id="ARBA00004141"/>
    </source>
</evidence>
<comment type="subcellular location">
    <subcellularLocation>
        <location evidence="1">Membrane</location>
        <topology evidence="1">Multi-pass membrane protein</topology>
    </subcellularLocation>
</comment>
<evidence type="ECO:0000313" key="8">
    <source>
        <dbReference type="EMBL" id="ORY61156.1"/>
    </source>
</evidence>
<dbReference type="OrthoDB" id="408493at2759"/>
<dbReference type="Pfam" id="PF03016">
    <property type="entry name" value="Exostosin_GT47"/>
    <property type="match status" value="1"/>
</dbReference>
<feature type="transmembrane region" description="Helical" evidence="6">
    <location>
        <begin position="481"/>
        <end position="499"/>
    </location>
</feature>
<dbReference type="InParanoid" id="A0A1Y2DPX0"/>
<dbReference type="STRING" id="106004.A0A1Y2DPX0"/>
<feature type="transmembrane region" description="Helical" evidence="6">
    <location>
        <begin position="458"/>
        <end position="475"/>
    </location>
</feature>
<dbReference type="SUPFAM" id="SSF103481">
    <property type="entry name" value="Multidrug resistance efflux transporter EmrE"/>
    <property type="match status" value="1"/>
</dbReference>
<dbReference type="Proteomes" id="UP000193467">
    <property type="component" value="Unassembled WGS sequence"/>
</dbReference>
<evidence type="ECO:0000256" key="5">
    <source>
        <dbReference type="SAM" id="MobiDB-lite"/>
    </source>
</evidence>
<gene>
    <name evidence="8" type="ORF">BCR35DRAFT_355180</name>
</gene>
<accession>A0A1Y2DPX0</accession>
<evidence type="ECO:0000256" key="4">
    <source>
        <dbReference type="ARBA" id="ARBA00023136"/>
    </source>
</evidence>
<dbReference type="NCBIfam" id="TIGR00803">
    <property type="entry name" value="nst"/>
    <property type="match status" value="2"/>
</dbReference>
<feature type="domain" description="Exostosin GT47" evidence="7">
    <location>
        <begin position="728"/>
        <end position="915"/>
    </location>
</feature>
<dbReference type="InterPro" id="IPR040911">
    <property type="entry name" value="Exostosin_GT47"/>
</dbReference>
<feature type="transmembrane region" description="Helical" evidence="6">
    <location>
        <begin position="274"/>
        <end position="293"/>
    </location>
</feature>
<evidence type="ECO:0000256" key="6">
    <source>
        <dbReference type="SAM" id="Phobius"/>
    </source>
</evidence>
<feature type="transmembrane region" description="Helical" evidence="6">
    <location>
        <begin position="12"/>
        <end position="33"/>
    </location>
</feature>
<name>A0A1Y2DPX0_9BASI</name>
<dbReference type="InterPro" id="IPR037185">
    <property type="entry name" value="EmrE-like"/>
</dbReference>
<keyword evidence="4 6" id="KW-0472">Membrane</keyword>
<organism evidence="8 9">
    <name type="scientific">Leucosporidium creatinivorum</name>
    <dbReference type="NCBI Taxonomy" id="106004"/>
    <lineage>
        <taxon>Eukaryota</taxon>
        <taxon>Fungi</taxon>
        <taxon>Dikarya</taxon>
        <taxon>Basidiomycota</taxon>
        <taxon>Pucciniomycotina</taxon>
        <taxon>Microbotryomycetes</taxon>
        <taxon>Leucosporidiales</taxon>
        <taxon>Leucosporidium</taxon>
    </lineage>
</organism>